<gene>
    <name evidence="1" type="ORF">FBU59_004776</name>
</gene>
<comment type="caution">
    <text evidence="1">The sequence shown here is derived from an EMBL/GenBank/DDBJ whole genome shotgun (WGS) entry which is preliminary data.</text>
</comment>
<protein>
    <submittedName>
        <fullName evidence="1">Uncharacterized protein</fullName>
    </submittedName>
</protein>
<reference evidence="1" key="1">
    <citation type="submission" date="2022-07" db="EMBL/GenBank/DDBJ databases">
        <title>Phylogenomic reconstructions and comparative analyses of Kickxellomycotina fungi.</title>
        <authorList>
            <person name="Reynolds N.K."/>
            <person name="Stajich J.E."/>
            <person name="Barry K."/>
            <person name="Grigoriev I.V."/>
            <person name="Crous P."/>
            <person name="Smith M.E."/>
        </authorList>
    </citation>
    <scope>NUCLEOTIDE SEQUENCE</scope>
    <source>
        <strain evidence="1">NRRL 5244</strain>
    </source>
</reference>
<sequence length="394" mass="44346">MAFFETTSPNVLDMVFDNLRLDGSNKKDYFFCDHESNPDFFSKAAVLDVTSGNVSSGFRGALESYSHKTAMTGIYQEAGNRGASVSSNVSEIVERGHTDMTRRFELRISPYDKPKRLMSRLYDSKFLGKEWPNITVLRIYGINRGENTASSSDESDVGTPGSSESIGGRMSDDDGRLPDAVNYHLSKLNFRLCKALPNLKKVVYYYKGDRVYGEPLVEVLVREKLNSLTCIDTIDSDFYSFRLGRLPPTVLDLGVNVQPEQGVVPLQIFAPTIQSLRLNLVDPRTFWDMFYTDEGKSYLGFNSLKTLYLRFDESVPNHRVPLPPKPAMFDELKVLGIKKYSGDLNALLDQFPLRQISELVVGGERELSRLDLTPLTNLDTLKLIFNHALDPASD</sequence>
<dbReference type="Proteomes" id="UP001150603">
    <property type="component" value="Unassembled WGS sequence"/>
</dbReference>
<organism evidence="1 2">
    <name type="scientific">Linderina macrospora</name>
    <dbReference type="NCBI Taxonomy" id="4868"/>
    <lineage>
        <taxon>Eukaryota</taxon>
        <taxon>Fungi</taxon>
        <taxon>Fungi incertae sedis</taxon>
        <taxon>Zoopagomycota</taxon>
        <taxon>Kickxellomycotina</taxon>
        <taxon>Kickxellomycetes</taxon>
        <taxon>Kickxellales</taxon>
        <taxon>Kickxellaceae</taxon>
        <taxon>Linderina</taxon>
    </lineage>
</organism>
<keyword evidence="2" id="KW-1185">Reference proteome</keyword>
<proteinExistence type="predicted"/>
<dbReference type="EMBL" id="JANBPW010003549">
    <property type="protein sequence ID" value="KAJ1937352.1"/>
    <property type="molecule type" value="Genomic_DNA"/>
</dbReference>
<feature type="non-terminal residue" evidence="1">
    <location>
        <position position="394"/>
    </location>
</feature>
<evidence type="ECO:0000313" key="1">
    <source>
        <dbReference type="EMBL" id="KAJ1937352.1"/>
    </source>
</evidence>
<accession>A0ACC1J4L6</accession>
<evidence type="ECO:0000313" key="2">
    <source>
        <dbReference type="Proteomes" id="UP001150603"/>
    </source>
</evidence>
<name>A0ACC1J4L6_9FUNG</name>